<keyword evidence="2" id="KW-1185">Reference proteome</keyword>
<dbReference type="Gramene" id="ONIVA06G21520.1">
    <property type="protein sequence ID" value="ONIVA06G21520.1"/>
    <property type="gene ID" value="ONIVA06G21520"/>
</dbReference>
<evidence type="ECO:0000313" key="2">
    <source>
        <dbReference type="Proteomes" id="UP000006591"/>
    </source>
</evidence>
<dbReference type="EnsemblPlants" id="ONIVA06G21520.1">
    <property type="protein sequence ID" value="ONIVA06G21520.1"/>
    <property type="gene ID" value="ONIVA06G21520"/>
</dbReference>
<dbReference type="Proteomes" id="UP000006591">
    <property type="component" value="Chromosome 6"/>
</dbReference>
<evidence type="ECO:0000313" key="1">
    <source>
        <dbReference type="EnsemblPlants" id="ONIVA06G21520.1"/>
    </source>
</evidence>
<dbReference type="HOGENOM" id="CLU_1809314_0_0_1"/>
<accession>A0A0E0HS96</accession>
<protein>
    <submittedName>
        <fullName evidence="1">Uncharacterized protein</fullName>
    </submittedName>
</protein>
<organism evidence="1">
    <name type="scientific">Oryza nivara</name>
    <name type="common">Indian wild rice</name>
    <name type="synonym">Oryza sativa f. spontanea</name>
    <dbReference type="NCBI Taxonomy" id="4536"/>
    <lineage>
        <taxon>Eukaryota</taxon>
        <taxon>Viridiplantae</taxon>
        <taxon>Streptophyta</taxon>
        <taxon>Embryophyta</taxon>
        <taxon>Tracheophyta</taxon>
        <taxon>Spermatophyta</taxon>
        <taxon>Magnoliopsida</taxon>
        <taxon>Liliopsida</taxon>
        <taxon>Poales</taxon>
        <taxon>Poaceae</taxon>
        <taxon>BOP clade</taxon>
        <taxon>Oryzoideae</taxon>
        <taxon>Oryzeae</taxon>
        <taxon>Oryzinae</taxon>
        <taxon>Oryza</taxon>
    </lineage>
</organism>
<reference evidence="1" key="2">
    <citation type="submission" date="2018-04" db="EMBL/GenBank/DDBJ databases">
        <title>OnivRS2 (Oryza nivara Reference Sequence Version 2).</title>
        <authorList>
            <person name="Zhang J."/>
            <person name="Kudrna D."/>
            <person name="Lee S."/>
            <person name="Talag J."/>
            <person name="Rajasekar S."/>
            <person name="Welchert J."/>
            <person name="Hsing Y.-I."/>
            <person name="Wing R.A."/>
        </authorList>
    </citation>
    <scope>NUCLEOTIDE SEQUENCE [LARGE SCALE GENOMIC DNA]</scope>
    <source>
        <strain evidence="1">SL10</strain>
    </source>
</reference>
<name>A0A0E0HS96_ORYNI</name>
<dbReference type="AlphaFoldDB" id="A0A0E0HS96"/>
<reference evidence="1" key="1">
    <citation type="submission" date="2015-04" db="UniProtKB">
        <authorList>
            <consortium name="EnsemblPlants"/>
        </authorList>
    </citation>
    <scope>IDENTIFICATION</scope>
    <source>
        <strain evidence="1">SL10</strain>
    </source>
</reference>
<sequence>MDGWSGVWSLDASGLGVGDLSRRGEHRPLVGVVGSPFELLRCKAGTVKLIRRHLTSNVSVLVLVLQKESPSWCGPVGPNGSSHTGPQTLNPSVGQVKTALPCRLHFLMTPFFCFKVFLKLPLTYDMDIQDMDSQDCQPSSDKK</sequence>
<proteinExistence type="predicted"/>